<dbReference type="RefSeq" id="WP_268611180.1">
    <property type="nucleotide sequence ID" value="NZ_CP113797.1"/>
</dbReference>
<name>A0A9E8ZH60_9CYAN</name>
<organism evidence="1 2">
    <name type="scientific">Thermocoleostomius sinensis A174</name>
    <dbReference type="NCBI Taxonomy" id="2016057"/>
    <lineage>
        <taxon>Bacteria</taxon>
        <taxon>Bacillati</taxon>
        <taxon>Cyanobacteriota</taxon>
        <taxon>Cyanophyceae</taxon>
        <taxon>Oculatellales</taxon>
        <taxon>Oculatellaceae</taxon>
        <taxon>Thermocoleostomius</taxon>
    </lineage>
</organism>
<gene>
    <name evidence="1" type="ORF">OXH18_04270</name>
</gene>
<protein>
    <submittedName>
        <fullName evidence="1">Helix-turn-helix domain-containing protein</fullName>
    </submittedName>
</protein>
<proteinExistence type="predicted"/>
<reference evidence="1" key="1">
    <citation type="submission" date="2022-12" db="EMBL/GenBank/DDBJ databases">
        <title>Polyphasic identification of a Novel Hot-Spring Cyanobacterium Ocullathermofonsia sinensis gen nov. sp. nov. and Genomic Insights on its Adaptations to the Thermal Habitat.</title>
        <authorList>
            <person name="Daroch M."/>
            <person name="Tang J."/>
            <person name="Jiang Y."/>
        </authorList>
    </citation>
    <scope>NUCLEOTIDE SEQUENCE</scope>
    <source>
        <strain evidence="1">PKUAC-SCTA174</strain>
    </source>
</reference>
<evidence type="ECO:0000313" key="1">
    <source>
        <dbReference type="EMBL" id="WAL61223.1"/>
    </source>
</evidence>
<sequence>MTRPRPLSDRDLALINLYANCQLGLSPRRFYAKREVSHEAIASICSRSPSTVRRWFGKGKHYRAPSSDDLRHLALMDFLLEHYDEVPPDLFDRLCGSPQRIQPQNPDSSST</sequence>
<keyword evidence="2" id="KW-1185">Reference proteome</keyword>
<accession>A0A9E8ZH60</accession>
<evidence type="ECO:0000313" key="2">
    <source>
        <dbReference type="Proteomes" id="UP001163152"/>
    </source>
</evidence>
<dbReference type="AlphaFoldDB" id="A0A9E8ZH60"/>
<dbReference type="EMBL" id="CP113797">
    <property type="protein sequence ID" value="WAL61223.1"/>
    <property type="molecule type" value="Genomic_DNA"/>
</dbReference>
<dbReference type="KEGG" id="tsin:OXH18_04270"/>
<dbReference type="Proteomes" id="UP001163152">
    <property type="component" value="Chromosome"/>
</dbReference>